<evidence type="ECO:0000256" key="1">
    <source>
        <dbReference type="ARBA" id="ARBA00005121"/>
    </source>
</evidence>
<evidence type="ECO:0000313" key="17">
    <source>
        <dbReference type="Proteomes" id="UP000721415"/>
    </source>
</evidence>
<evidence type="ECO:0000256" key="11">
    <source>
        <dbReference type="ARBA" id="ARBA00033354"/>
    </source>
</evidence>
<comment type="catalytic activity">
    <reaction evidence="12 14">
        <text>2 cob(II)yrinate a,c diamide + reduced [electron-transfer flavoprotein] + 2 ATP = 2 adenosylcob(III)yrinate a,c-diamide + 2 triphosphate + oxidized [electron-transfer flavoprotein] + 3 H(+)</text>
        <dbReference type="Rhea" id="RHEA:11528"/>
        <dbReference type="Rhea" id="RHEA-COMP:10685"/>
        <dbReference type="Rhea" id="RHEA-COMP:10686"/>
        <dbReference type="ChEBI" id="CHEBI:15378"/>
        <dbReference type="ChEBI" id="CHEBI:18036"/>
        <dbReference type="ChEBI" id="CHEBI:30616"/>
        <dbReference type="ChEBI" id="CHEBI:57692"/>
        <dbReference type="ChEBI" id="CHEBI:58307"/>
        <dbReference type="ChEBI" id="CHEBI:58503"/>
        <dbReference type="ChEBI" id="CHEBI:58537"/>
        <dbReference type="EC" id="2.5.1.17"/>
    </reaction>
</comment>
<keyword evidence="6 14" id="KW-0808">Transferase</keyword>
<keyword evidence="8 14" id="KW-0067">ATP-binding</keyword>
<evidence type="ECO:0000256" key="13">
    <source>
        <dbReference type="ARBA" id="ARBA00048692"/>
    </source>
</evidence>
<keyword evidence="7 14" id="KW-0547">Nucleotide-binding</keyword>
<evidence type="ECO:0000259" key="15">
    <source>
        <dbReference type="Pfam" id="PF01923"/>
    </source>
</evidence>
<evidence type="ECO:0000256" key="9">
    <source>
        <dbReference type="ARBA" id="ARBA00031529"/>
    </source>
</evidence>
<comment type="pathway">
    <text evidence="1 14">Cofactor biosynthesis; adenosylcobalamin biosynthesis; adenosylcobalamin from cob(II)yrinate a,c-diamide: step 2/7.</text>
</comment>
<evidence type="ECO:0000256" key="2">
    <source>
        <dbReference type="ARBA" id="ARBA00007487"/>
    </source>
</evidence>
<dbReference type="Pfam" id="PF01923">
    <property type="entry name" value="Cob_adeno_trans"/>
    <property type="match status" value="1"/>
</dbReference>
<evidence type="ECO:0000256" key="5">
    <source>
        <dbReference type="ARBA" id="ARBA00022573"/>
    </source>
</evidence>
<comment type="caution">
    <text evidence="16">The sequence shown here is derived from an EMBL/GenBank/DDBJ whole genome shotgun (WGS) entry which is preliminary data.</text>
</comment>
<dbReference type="EMBL" id="JACBXQ010000001">
    <property type="protein sequence ID" value="MBG9985823.1"/>
    <property type="molecule type" value="Genomic_DNA"/>
</dbReference>
<evidence type="ECO:0000256" key="10">
    <source>
        <dbReference type="ARBA" id="ARBA00033334"/>
    </source>
</evidence>
<accession>A0ABS0LP02</accession>
<gene>
    <name evidence="16" type="ORF">HZY91_02820</name>
</gene>
<evidence type="ECO:0000256" key="6">
    <source>
        <dbReference type="ARBA" id="ARBA00022679"/>
    </source>
</evidence>
<evidence type="ECO:0000256" key="14">
    <source>
        <dbReference type="RuleBase" id="RU366026"/>
    </source>
</evidence>
<dbReference type="InterPro" id="IPR029499">
    <property type="entry name" value="PduO-typ"/>
</dbReference>
<proteinExistence type="inferred from homology"/>
<dbReference type="InterPro" id="IPR036451">
    <property type="entry name" value="CblAdoTrfase-like_sf"/>
</dbReference>
<name>A0ABS0LP02_9LACT</name>
<dbReference type="Gene3D" id="1.20.1200.10">
    <property type="entry name" value="Cobalamin adenosyltransferase-like"/>
    <property type="match status" value="1"/>
</dbReference>
<reference evidence="16 17" key="1">
    <citation type="submission" date="2020-07" db="EMBL/GenBank/DDBJ databases">
        <title>Facklamia lactis sp. nov., isolated from raw milk.</title>
        <authorList>
            <person name="Doll E.V."/>
            <person name="Huptas C."/>
            <person name="Staib L."/>
            <person name="Wenning M."/>
            <person name="Scherer S."/>
        </authorList>
    </citation>
    <scope>NUCLEOTIDE SEQUENCE [LARGE SCALE GENOMIC DNA]</scope>
    <source>
        <strain evidence="16 17">DSM 111018</strain>
    </source>
</reference>
<dbReference type="PANTHER" id="PTHR12213:SF0">
    <property type="entry name" value="CORRINOID ADENOSYLTRANSFERASE MMAB"/>
    <property type="match status" value="1"/>
</dbReference>
<comment type="similarity">
    <text evidence="2 14">Belongs to the Cob(I)alamin adenosyltransferase family.</text>
</comment>
<keyword evidence="5 14" id="KW-0169">Cobalamin biosynthesis</keyword>
<dbReference type="Proteomes" id="UP000721415">
    <property type="component" value="Unassembled WGS sequence"/>
</dbReference>
<dbReference type="GO" id="GO:0008817">
    <property type="term" value="F:corrinoid adenosyltransferase activity"/>
    <property type="evidence" value="ECO:0007669"/>
    <property type="project" value="UniProtKB-EC"/>
</dbReference>
<evidence type="ECO:0000256" key="8">
    <source>
        <dbReference type="ARBA" id="ARBA00022840"/>
    </source>
</evidence>
<dbReference type="RefSeq" id="WP_197114480.1">
    <property type="nucleotide sequence ID" value="NZ_JACBXQ010000001.1"/>
</dbReference>
<dbReference type="InterPro" id="IPR016030">
    <property type="entry name" value="CblAdoTrfase-like"/>
</dbReference>
<evidence type="ECO:0000256" key="12">
    <source>
        <dbReference type="ARBA" id="ARBA00048555"/>
    </source>
</evidence>
<organism evidence="16 17">
    <name type="scientific">Facklamia lactis</name>
    <dbReference type="NCBI Taxonomy" id="2749967"/>
    <lineage>
        <taxon>Bacteria</taxon>
        <taxon>Bacillati</taxon>
        <taxon>Bacillota</taxon>
        <taxon>Bacilli</taxon>
        <taxon>Lactobacillales</taxon>
        <taxon>Aerococcaceae</taxon>
        <taxon>Facklamia</taxon>
    </lineage>
</organism>
<evidence type="ECO:0000256" key="4">
    <source>
        <dbReference type="ARBA" id="ARBA00020963"/>
    </source>
</evidence>
<evidence type="ECO:0000256" key="3">
    <source>
        <dbReference type="ARBA" id="ARBA00012454"/>
    </source>
</evidence>
<dbReference type="PANTHER" id="PTHR12213">
    <property type="entry name" value="CORRINOID ADENOSYLTRANSFERASE"/>
    <property type="match status" value="1"/>
</dbReference>
<protein>
    <recommendedName>
        <fullName evidence="4 14">Corrinoid adenosyltransferase</fullName>
        <ecNumber evidence="3 14">2.5.1.17</ecNumber>
    </recommendedName>
    <alternativeName>
        <fullName evidence="9 14">Cob(II)alamin adenosyltransferase</fullName>
    </alternativeName>
    <alternativeName>
        <fullName evidence="11 14">Cob(II)yrinic acid a,c-diamide adenosyltransferase</fullName>
    </alternativeName>
    <alternativeName>
        <fullName evidence="10 14">Cobinamide/cobalamin adenosyltransferase</fullName>
    </alternativeName>
</protein>
<evidence type="ECO:0000256" key="7">
    <source>
        <dbReference type="ARBA" id="ARBA00022741"/>
    </source>
</evidence>
<dbReference type="EC" id="2.5.1.17" evidence="3 14"/>
<feature type="domain" description="Cobalamin adenosyltransferase-like" evidence="15">
    <location>
        <begin position="4"/>
        <end position="166"/>
    </location>
</feature>
<sequence>MNYYTRTGDQGQTRIIGGHVYDKSHIRISTYGKTDSLNSLIGYTVSLLQEEDLIQEIQEIQQDVFDCGNDLAQINQEREYKVKADRIEWLERLIDQYAEELPALERFIIPGGSAPASLLHMCRTETREVERHIVQLFHEQDSEINNEQVLKYINRLSDYFFVIARLMNHRLNVEDVQYRNSKPVFRQGILRNKMQAKKSKE</sequence>
<dbReference type="SUPFAM" id="SSF89028">
    <property type="entry name" value="Cobalamin adenosyltransferase-like"/>
    <property type="match status" value="1"/>
</dbReference>
<keyword evidence="17" id="KW-1185">Reference proteome</keyword>
<evidence type="ECO:0000313" key="16">
    <source>
        <dbReference type="EMBL" id="MBG9985823.1"/>
    </source>
</evidence>
<comment type="catalytic activity">
    <reaction evidence="13 14">
        <text>2 cob(II)alamin + reduced [electron-transfer flavoprotein] + 2 ATP = 2 adenosylcob(III)alamin + 2 triphosphate + oxidized [electron-transfer flavoprotein] + 3 H(+)</text>
        <dbReference type="Rhea" id="RHEA:28671"/>
        <dbReference type="Rhea" id="RHEA-COMP:10685"/>
        <dbReference type="Rhea" id="RHEA-COMP:10686"/>
        <dbReference type="ChEBI" id="CHEBI:15378"/>
        <dbReference type="ChEBI" id="CHEBI:16304"/>
        <dbReference type="ChEBI" id="CHEBI:18036"/>
        <dbReference type="ChEBI" id="CHEBI:18408"/>
        <dbReference type="ChEBI" id="CHEBI:30616"/>
        <dbReference type="ChEBI" id="CHEBI:57692"/>
        <dbReference type="ChEBI" id="CHEBI:58307"/>
        <dbReference type="EC" id="2.5.1.17"/>
    </reaction>
</comment>
<dbReference type="NCBIfam" id="TIGR00636">
    <property type="entry name" value="PduO_Nterm"/>
    <property type="match status" value="1"/>
</dbReference>